<reference evidence="2" key="1">
    <citation type="submission" date="2019-11" db="EMBL/GenBank/DDBJ databases">
        <authorList>
            <person name="Liu Y."/>
            <person name="Hou J."/>
            <person name="Li T.-Q."/>
            <person name="Guan C.-H."/>
            <person name="Wu X."/>
            <person name="Wu H.-Z."/>
            <person name="Ling F."/>
            <person name="Zhang R."/>
            <person name="Shi X.-G."/>
            <person name="Ren J.-P."/>
            <person name="Chen E.-F."/>
            <person name="Sun J.-M."/>
        </authorList>
    </citation>
    <scope>NUCLEOTIDE SEQUENCE</scope>
    <source>
        <strain evidence="2">Adult_tree_wgs_1</strain>
        <tissue evidence="2">Leaves</tissue>
    </source>
</reference>
<evidence type="ECO:0000313" key="2">
    <source>
        <dbReference type="EMBL" id="KAF7138193.1"/>
    </source>
</evidence>
<comment type="caution">
    <text evidence="2">The sequence shown here is derived from an EMBL/GenBank/DDBJ whole genome shotgun (WGS) entry which is preliminary data.</text>
</comment>
<evidence type="ECO:0000313" key="3">
    <source>
        <dbReference type="Proteomes" id="UP000626092"/>
    </source>
</evidence>
<keyword evidence="3" id="KW-1185">Reference proteome</keyword>
<dbReference type="Proteomes" id="UP000626092">
    <property type="component" value="Unassembled WGS sequence"/>
</dbReference>
<dbReference type="EMBL" id="WJXA01000007">
    <property type="protein sequence ID" value="KAF7138193.1"/>
    <property type="molecule type" value="Genomic_DNA"/>
</dbReference>
<dbReference type="AlphaFoldDB" id="A0A834GM10"/>
<gene>
    <name evidence="2" type="ORF">RHSIM_Rhsim07G0148400</name>
</gene>
<accession>A0A834GM10</accession>
<feature type="region of interest" description="Disordered" evidence="1">
    <location>
        <begin position="1"/>
        <end position="22"/>
    </location>
</feature>
<proteinExistence type="predicted"/>
<sequence length="244" mass="27027">MVGEGKFTPWTDSTISSELPAKGDLQSIPPFAYVVLHFPMVHRPTTNHTQSEGLDSDDDAAKGAILVRGFHAQSEGDGTSRMNSENEINMVPVTEQVEPHEDAQAVVEDQNIQIDSQIEVGERKPTNNSFLTDVRIIDQSFQPTIISMWDHFSEYEAPAMTHLPGNFPTVIGLRLKTSTYYGGTLYPFIYAKQLQCSSFVGTTLATQLTSRFIFNAQIPETTALQSWCLANANKIKQLPPFAAM</sequence>
<protein>
    <submittedName>
        <fullName evidence="2">Uncharacterized protein</fullName>
    </submittedName>
</protein>
<evidence type="ECO:0000256" key="1">
    <source>
        <dbReference type="SAM" id="MobiDB-lite"/>
    </source>
</evidence>
<dbReference type="InterPro" id="IPR012340">
    <property type="entry name" value="NA-bd_OB-fold"/>
</dbReference>
<name>A0A834GM10_RHOSS</name>
<organism evidence="2 3">
    <name type="scientific">Rhododendron simsii</name>
    <name type="common">Sims's rhododendron</name>
    <dbReference type="NCBI Taxonomy" id="118357"/>
    <lineage>
        <taxon>Eukaryota</taxon>
        <taxon>Viridiplantae</taxon>
        <taxon>Streptophyta</taxon>
        <taxon>Embryophyta</taxon>
        <taxon>Tracheophyta</taxon>
        <taxon>Spermatophyta</taxon>
        <taxon>Magnoliopsida</taxon>
        <taxon>eudicotyledons</taxon>
        <taxon>Gunneridae</taxon>
        <taxon>Pentapetalae</taxon>
        <taxon>asterids</taxon>
        <taxon>Ericales</taxon>
        <taxon>Ericaceae</taxon>
        <taxon>Ericoideae</taxon>
        <taxon>Rhodoreae</taxon>
        <taxon>Rhododendron</taxon>
    </lineage>
</organism>
<dbReference type="Gene3D" id="2.40.50.140">
    <property type="entry name" value="Nucleic acid-binding proteins"/>
    <property type="match status" value="1"/>
</dbReference>